<keyword evidence="4 15" id="KW-0418">Kinase</keyword>
<evidence type="ECO:0000256" key="2">
    <source>
        <dbReference type="ARBA" id="ARBA00022679"/>
    </source>
</evidence>
<evidence type="ECO:0000256" key="3">
    <source>
        <dbReference type="ARBA" id="ARBA00022741"/>
    </source>
</evidence>
<keyword evidence="5" id="KW-0067">ATP-binding</keyword>
<evidence type="ECO:0000256" key="4">
    <source>
        <dbReference type="ARBA" id="ARBA00022777"/>
    </source>
</evidence>
<feature type="domain" description="Four-carbon acid sugar kinase N-terminal" evidence="13">
    <location>
        <begin position="12"/>
        <end position="236"/>
    </location>
</feature>
<evidence type="ECO:0000256" key="12">
    <source>
        <dbReference type="ARBA" id="ARBA00041377"/>
    </source>
</evidence>
<comment type="catalytic activity">
    <reaction evidence="8">
        <text>3-dehydro-D-erythronate + ATP = 3-dehydro-4-O-phospho-D-erythronate + ADP + H(+)</text>
        <dbReference type="Rhea" id="RHEA:52556"/>
        <dbReference type="ChEBI" id="CHEBI:15378"/>
        <dbReference type="ChEBI" id="CHEBI:30616"/>
        <dbReference type="ChEBI" id="CHEBI:57958"/>
        <dbReference type="ChEBI" id="CHEBI:136593"/>
        <dbReference type="ChEBI" id="CHEBI:456216"/>
        <dbReference type="EC" id="2.7.1.217"/>
    </reaction>
</comment>
<keyword evidence="6" id="KW-0119">Carbohydrate metabolism</keyword>
<reference evidence="15 16" key="1">
    <citation type="submission" date="2024-04" db="EMBL/GenBank/DDBJ databases">
        <title>Novel species of the genus Ideonella isolated from streams.</title>
        <authorList>
            <person name="Lu H."/>
        </authorList>
    </citation>
    <scope>NUCLEOTIDE SEQUENCE [LARGE SCALE GENOMIC DNA]</scope>
    <source>
        <strain evidence="15 16">BYS139W</strain>
    </source>
</reference>
<sequence>MSTANASRPLLLGCIADDFTGATDLANNLVRAGLRVVQTIGVPDTPPEGEADAIVVALKSRTIPADEAVAQSLDALRWLQARGARQIYFKYCSTFDSTAHGNIGPVTEALMDALDAPFTIATPAFPDNGRTVFKGYLFVGDVLLNESGMRDHPLTPMRDANLVRVLQAQTRRRVGLIDHRTVATGADAVRARIAALQAEGVGIAIVDAVSNDDLMRMGPALAGLKLLTAGSGVAIALPANAGIAPSAQAAALPPARGLQAIVSGSCSVATNGQVAHFIASGRPALALDPLRLAADARAVDRTVAEVLDWAAPQLATGPVLVYATAEPATVRAVQAKLGVEAAGALVEHALSRIARGLVGLGVRQLVVAGGETSGACVQALGVTQLRIGGQIDPGVPWCHAPVDAALQAADGVHITLKSGNFGTTDFFTKAFGQLQA</sequence>
<comment type="similarity">
    <text evidence="1">Belongs to the four-carbon acid sugar kinase family.</text>
</comment>
<evidence type="ECO:0000256" key="11">
    <source>
        <dbReference type="ARBA" id="ARBA00039461"/>
    </source>
</evidence>
<evidence type="ECO:0000259" key="13">
    <source>
        <dbReference type="Pfam" id="PF07005"/>
    </source>
</evidence>
<dbReference type="EC" id="2.7.1.217" evidence="10"/>
<keyword evidence="16" id="KW-1185">Reference proteome</keyword>
<dbReference type="NCBIfam" id="NF043035">
    <property type="entry name" value="OxoTetrKin"/>
    <property type="match status" value="1"/>
</dbReference>
<dbReference type="Pfam" id="PF07005">
    <property type="entry name" value="SBD_N"/>
    <property type="match status" value="1"/>
</dbReference>
<dbReference type="SUPFAM" id="SSF142764">
    <property type="entry name" value="YgbK-like"/>
    <property type="match status" value="1"/>
</dbReference>
<dbReference type="EMBL" id="JBBUTF010000009">
    <property type="protein sequence ID" value="MEK8026644.1"/>
    <property type="molecule type" value="Genomic_DNA"/>
</dbReference>
<evidence type="ECO:0000256" key="8">
    <source>
        <dbReference type="ARBA" id="ARBA00036346"/>
    </source>
</evidence>
<evidence type="ECO:0000313" key="15">
    <source>
        <dbReference type="EMBL" id="MEK8026644.1"/>
    </source>
</evidence>
<evidence type="ECO:0000256" key="10">
    <source>
        <dbReference type="ARBA" id="ARBA00039095"/>
    </source>
</evidence>
<dbReference type="Gene3D" id="3.40.50.10840">
    <property type="entry name" value="Putative sugar-binding, N-terminal domain"/>
    <property type="match status" value="1"/>
</dbReference>
<dbReference type="InterPro" id="IPR037051">
    <property type="entry name" value="4-carb_acid_sugar_kinase_N_sf"/>
</dbReference>
<name>A0ABU9BA54_9BURK</name>
<dbReference type="InterPro" id="IPR042213">
    <property type="entry name" value="NBD_C_sf"/>
</dbReference>
<dbReference type="Gene3D" id="3.40.980.20">
    <property type="entry name" value="Four-carbon acid sugar kinase, nucleotide binding domain"/>
    <property type="match status" value="1"/>
</dbReference>
<dbReference type="Proteomes" id="UP001368500">
    <property type="component" value="Unassembled WGS sequence"/>
</dbReference>
<evidence type="ECO:0000256" key="1">
    <source>
        <dbReference type="ARBA" id="ARBA00005715"/>
    </source>
</evidence>
<comment type="caution">
    <text evidence="15">The sequence shown here is derived from an EMBL/GenBank/DDBJ whole genome shotgun (WGS) entry which is preliminary data.</text>
</comment>
<keyword evidence="3" id="KW-0547">Nucleotide-binding</keyword>
<keyword evidence="2 15" id="KW-0808">Transferase</keyword>
<gene>
    <name evidence="15" type="primary">otnK</name>
    <name evidence="15" type="ORF">AACH11_11790</name>
</gene>
<feature type="domain" description="Four-carbon acid sugar kinase nucleotide binding" evidence="14">
    <location>
        <begin position="260"/>
        <end position="427"/>
    </location>
</feature>
<evidence type="ECO:0000256" key="6">
    <source>
        <dbReference type="ARBA" id="ARBA00023277"/>
    </source>
</evidence>
<evidence type="ECO:0000256" key="7">
    <source>
        <dbReference type="ARBA" id="ARBA00035898"/>
    </source>
</evidence>
<evidence type="ECO:0000256" key="9">
    <source>
        <dbReference type="ARBA" id="ARBA00037335"/>
    </source>
</evidence>
<organism evidence="15 16">
    <name type="scientific">Pseudaquabacterium rugosum</name>
    <dbReference type="NCBI Taxonomy" id="2984194"/>
    <lineage>
        <taxon>Bacteria</taxon>
        <taxon>Pseudomonadati</taxon>
        <taxon>Pseudomonadota</taxon>
        <taxon>Betaproteobacteria</taxon>
        <taxon>Burkholderiales</taxon>
        <taxon>Sphaerotilaceae</taxon>
        <taxon>Pseudaquabacterium</taxon>
    </lineage>
</organism>
<evidence type="ECO:0000313" key="16">
    <source>
        <dbReference type="Proteomes" id="UP001368500"/>
    </source>
</evidence>
<proteinExistence type="inferred from homology"/>
<dbReference type="InterPro" id="IPR031475">
    <property type="entry name" value="NBD_C"/>
</dbReference>
<dbReference type="Pfam" id="PF17042">
    <property type="entry name" value="NBD_C"/>
    <property type="match status" value="1"/>
</dbReference>
<comment type="catalytic activity">
    <reaction evidence="7">
        <text>3-dehydro-L-erythronate + ATP = 3-dehydro-4-O-phospho-L-erythronate + ADP + H(+)</text>
        <dbReference type="Rhea" id="RHEA:52552"/>
        <dbReference type="ChEBI" id="CHEBI:15378"/>
        <dbReference type="ChEBI" id="CHEBI:30616"/>
        <dbReference type="ChEBI" id="CHEBI:136592"/>
        <dbReference type="ChEBI" id="CHEBI:136670"/>
        <dbReference type="ChEBI" id="CHEBI:456216"/>
        <dbReference type="EC" id="2.7.1.217"/>
    </reaction>
</comment>
<comment type="function">
    <text evidence="9">Catalyzes the ATP-dependent phosphorylation of 3-oxo-tetronate to 3-oxo-tetronate 4-phosphate.</text>
</comment>
<dbReference type="InterPro" id="IPR050007">
    <property type="entry name" value="OtnK"/>
</dbReference>
<evidence type="ECO:0000259" key="14">
    <source>
        <dbReference type="Pfam" id="PF17042"/>
    </source>
</evidence>
<dbReference type="InterPro" id="IPR010737">
    <property type="entry name" value="4-carb_acid_sugar_kinase_N"/>
</dbReference>
<protein>
    <recommendedName>
        <fullName evidence="11">3-oxo-tetronate kinase</fullName>
        <ecNumber evidence="10">2.7.1.217</ecNumber>
    </recommendedName>
    <alternativeName>
        <fullName evidence="12">3-dehydrotetronate 4-kinase</fullName>
    </alternativeName>
</protein>
<accession>A0ABU9BA54</accession>
<evidence type="ECO:0000256" key="5">
    <source>
        <dbReference type="ARBA" id="ARBA00022840"/>
    </source>
</evidence>
<dbReference type="GO" id="GO:0016301">
    <property type="term" value="F:kinase activity"/>
    <property type="evidence" value="ECO:0007669"/>
    <property type="project" value="UniProtKB-KW"/>
</dbReference>
<dbReference type="RefSeq" id="WP_341374429.1">
    <property type="nucleotide sequence ID" value="NZ_JBBUTF010000009.1"/>
</dbReference>